<organism evidence="7">
    <name type="scientific">Aphanomyces invadans</name>
    <dbReference type="NCBI Taxonomy" id="157072"/>
    <lineage>
        <taxon>Eukaryota</taxon>
        <taxon>Sar</taxon>
        <taxon>Stramenopiles</taxon>
        <taxon>Oomycota</taxon>
        <taxon>Saprolegniomycetes</taxon>
        <taxon>Saprolegniales</taxon>
        <taxon>Verrucalvaceae</taxon>
        <taxon>Aphanomyces</taxon>
    </lineage>
</organism>
<feature type="transmembrane region" description="Helical" evidence="5">
    <location>
        <begin position="130"/>
        <end position="151"/>
    </location>
</feature>
<dbReference type="AlphaFoldDB" id="A0A024TX16"/>
<evidence type="ECO:0000256" key="4">
    <source>
        <dbReference type="ARBA" id="ARBA00023136"/>
    </source>
</evidence>
<dbReference type="RefSeq" id="XP_008872711.1">
    <property type="nucleotide sequence ID" value="XM_008874489.1"/>
</dbReference>
<reference evidence="7" key="1">
    <citation type="submission" date="2013-12" db="EMBL/GenBank/DDBJ databases">
        <title>The Genome Sequence of Aphanomyces invadans NJM9701.</title>
        <authorList>
            <consortium name="The Broad Institute Genomics Platform"/>
            <person name="Russ C."/>
            <person name="Tyler B."/>
            <person name="van West P."/>
            <person name="Dieguez-Uribeondo J."/>
            <person name="Young S.K."/>
            <person name="Zeng Q."/>
            <person name="Gargeya S."/>
            <person name="Fitzgerald M."/>
            <person name="Abouelleil A."/>
            <person name="Alvarado L."/>
            <person name="Chapman S.B."/>
            <person name="Gainer-Dewar J."/>
            <person name="Goldberg J."/>
            <person name="Griggs A."/>
            <person name="Gujja S."/>
            <person name="Hansen M."/>
            <person name="Howarth C."/>
            <person name="Imamovic A."/>
            <person name="Ireland A."/>
            <person name="Larimer J."/>
            <person name="McCowan C."/>
            <person name="Murphy C."/>
            <person name="Pearson M."/>
            <person name="Poon T.W."/>
            <person name="Priest M."/>
            <person name="Roberts A."/>
            <person name="Saif S."/>
            <person name="Shea T."/>
            <person name="Sykes S."/>
            <person name="Wortman J."/>
            <person name="Nusbaum C."/>
            <person name="Birren B."/>
        </authorList>
    </citation>
    <scope>NUCLEOTIDE SEQUENCE [LARGE SCALE GENOMIC DNA]</scope>
    <source>
        <strain evidence="7">NJM9701</strain>
    </source>
</reference>
<dbReference type="PANTHER" id="PTHR11863">
    <property type="entry name" value="STEROL DESATURASE"/>
    <property type="match status" value="1"/>
</dbReference>
<dbReference type="EMBL" id="KI913969">
    <property type="protein sequence ID" value="ETV98514.1"/>
    <property type="molecule type" value="Genomic_DNA"/>
</dbReference>
<accession>A0A024TX16</accession>
<comment type="subcellular location">
    <subcellularLocation>
        <location evidence="1">Membrane</location>
    </subcellularLocation>
</comment>
<dbReference type="GO" id="GO:0005506">
    <property type="term" value="F:iron ion binding"/>
    <property type="evidence" value="ECO:0007669"/>
    <property type="project" value="InterPro"/>
</dbReference>
<dbReference type="OrthoDB" id="6354873at2759"/>
<dbReference type="Pfam" id="PF04116">
    <property type="entry name" value="FA_hydroxylase"/>
    <property type="match status" value="1"/>
</dbReference>
<feature type="domain" description="Fatty acid hydroxylase" evidence="6">
    <location>
        <begin position="137"/>
        <end position="275"/>
    </location>
</feature>
<name>A0A024TX16_9STRA</name>
<dbReference type="InterPro" id="IPR006694">
    <property type="entry name" value="Fatty_acid_hydroxylase"/>
</dbReference>
<gene>
    <name evidence="7" type="ORF">H310_08651</name>
</gene>
<keyword evidence="4 5" id="KW-0472">Membrane</keyword>
<evidence type="ECO:0000256" key="5">
    <source>
        <dbReference type="SAM" id="Phobius"/>
    </source>
</evidence>
<evidence type="ECO:0000256" key="2">
    <source>
        <dbReference type="ARBA" id="ARBA00022692"/>
    </source>
</evidence>
<dbReference type="GeneID" id="20085701"/>
<protein>
    <recommendedName>
        <fullName evidence="6">Fatty acid hydroxylase domain-containing protein</fullName>
    </recommendedName>
</protein>
<evidence type="ECO:0000259" key="6">
    <source>
        <dbReference type="Pfam" id="PF04116"/>
    </source>
</evidence>
<sequence>MTMVTCFQGQNILWLLRRLKFYVIINSFICAVTAIALLLQTCIPHPVVGYYVGIVFRVACMLGWFEWISTFKDKIYGAKRIVLTRPQQVSILCHILLVVVPTEMVTLWVGTSTALDTPMYTSVLEEFVYFIPKSLILEVVFDFFHFAMHYTCHQFPLLYKMVHKQHHLHLHPSPLSTYEEAPIDLILTNVVPMAIAFAVGPSLSLHQLHLLLAYKTYVEVAGHSGLDIKGMSFPQMPLVQCLNICIRVHDHDLHHTHPSVNFAKRFSLWDRLFRTYKASTM</sequence>
<evidence type="ECO:0000256" key="3">
    <source>
        <dbReference type="ARBA" id="ARBA00022989"/>
    </source>
</evidence>
<feature type="transmembrane region" description="Helical" evidence="5">
    <location>
        <begin position="47"/>
        <end position="68"/>
    </location>
</feature>
<proteinExistence type="predicted"/>
<keyword evidence="2 5" id="KW-0812">Transmembrane</keyword>
<keyword evidence="3 5" id="KW-1133">Transmembrane helix</keyword>
<dbReference type="GO" id="GO:0016491">
    <property type="term" value="F:oxidoreductase activity"/>
    <property type="evidence" value="ECO:0007669"/>
    <property type="project" value="InterPro"/>
</dbReference>
<dbReference type="VEuPathDB" id="FungiDB:H310_08651"/>
<evidence type="ECO:0000256" key="1">
    <source>
        <dbReference type="ARBA" id="ARBA00004370"/>
    </source>
</evidence>
<dbReference type="STRING" id="157072.A0A024TX16"/>
<evidence type="ECO:0000313" key="7">
    <source>
        <dbReference type="EMBL" id="ETV98514.1"/>
    </source>
</evidence>
<dbReference type="InterPro" id="IPR050307">
    <property type="entry name" value="Sterol_Desaturase_Related"/>
</dbReference>
<dbReference type="GO" id="GO:0008610">
    <property type="term" value="P:lipid biosynthetic process"/>
    <property type="evidence" value="ECO:0007669"/>
    <property type="project" value="InterPro"/>
</dbReference>
<dbReference type="GO" id="GO:0016020">
    <property type="term" value="C:membrane"/>
    <property type="evidence" value="ECO:0007669"/>
    <property type="project" value="UniProtKB-SubCell"/>
</dbReference>
<feature type="transmembrane region" description="Helical" evidence="5">
    <location>
        <begin position="21"/>
        <end position="41"/>
    </location>
</feature>
<dbReference type="eggNOG" id="ENOG502RDSZ">
    <property type="taxonomic scope" value="Eukaryota"/>
</dbReference>
<feature type="transmembrane region" description="Helical" evidence="5">
    <location>
        <begin position="89"/>
        <end position="110"/>
    </location>
</feature>